<dbReference type="AlphaFoldDB" id="A0A9P9BME1"/>
<gene>
    <name evidence="1" type="ORF">B0I36DRAFT_414073</name>
</gene>
<dbReference type="EMBL" id="JAGTJQ010000008">
    <property type="protein sequence ID" value="KAH7025751.1"/>
    <property type="molecule type" value="Genomic_DNA"/>
</dbReference>
<organism evidence="1 2">
    <name type="scientific">Microdochium trichocladiopsis</name>
    <dbReference type="NCBI Taxonomy" id="1682393"/>
    <lineage>
        <taxon>Eukaryota</taxon>
        <taxon>Fungi</taxon>
        <taxon>Dikarya</taxon>
        <taxon>Ascomycota</taxon>
        <taxon>Pezizomycotina</taxon>
        <taxon>Sordariomycetes</taxon>
        <taxon>Xylariomycetidae</taxon>
        <taxon>Xylariales</taxon>
        <taxon>Microdochiaceae</taxon>
        <taxon>Microdochium</taxon>
    </lineage>
</organism>
<accession>A0A9P9BME1</accession>
<evidence type="ECO:0000313" key="1">
    <source>
        <dbReference type="EMBL" id="KAH7025751.1"/>
    </source>
</evidence>
<evidence type="ECO:0000313" key="2">
    <source>
        <dbReference type="Proteomes" id="UP000756346"/>
    </source>
</evidence>
<proteinExistence type="predicted"/>
<protein>
    <submittedName>
        <fullName evidence="1">Uncharacterized protein</fullName>
    </submittedName>
</protein>
<name>A0A9P9BME1_9PEZI</name>
<keyword evidence="2" id="KW-1185">Reference proteome</keyword>
<dbReference type="RefSeq" id="XP_046008968.1">
    <property type="nucleotide sequence ID" value="XM_046162016.1"/>
</dbReference>
<comment type="caution">
    <text evidence="1">The sequence shown here is derived from an EMBL/GenBank/DDBJ whole genome shotgun (WGS) entry which is preliminary data.</text>
</comment>
<dbReference type="Proteomes" id="UP000756346">
    <property type="component" value="Unassembled WGS sequence"/>
</dbReference>
<sequence>MLTPVIDNGREDAVKGPLTIVDTNEGANEPSKSGRLLTCGSNARGWLRASAFHSASLSSPSPVRLRESLMRFLSPIRVHQGQTSSHAQFHKIRELIEASSPGQDCLASEGTFCAITKLGMISGVGDWDCFQMVRNPADGSVEPGLPQGPLCRSRSPCRCCMVDQTLYLCQLAILPGNPALGLGRGVPLFTATLELLASSSAQTAGWCPRVLVSGTRLAIPDSGTCMVWCSSWCSPWGVDLGEARGGKTPYTNERVECSGEAEGASAGETLSFAAGYQSRDKGGPDRRAPDCLAGGGLHEWHFVEHARYHGPWWHAMQPRVASMLTLCKSDHADPANQQPSRVVANT</sequence>
<dbReference type="GeneID" id="70191562"/>
<reference evidence="1" key="1">
    <citation type="journal article" date="2021" name="Nat. Commun.">
        <title>Genetic determinants of endophytism in the Arabidopsis root mycobiome.</title>
        <authorList>
            <person name="Mesny F."/>
            <person name="Miyauchi S."/>
            <person name="Thiergart T."/>
            <person name="Pickel B."/>
            <person name="Atanasova L."/>
            <person name="Karlsson M."/>
            <person name="Huettel B."/>
            <person name="Barry K.W."/>
            <person name="Haridas S."/>
            <person name="Chen C."/>
            <person name="Bauer D."/>
            <person name="Andreopoulos W."/>
            <person name="Pangilinan J."/>
            <person name="LaButti K."/>
            <person name="Riley R."/>
            <person name="Lipzen A."/>
            <person name="Clum A."/>
            <person name="Drula E."/>
            <person name="Henrissat B."/>
            <person name="Kohler A."/>
            <person name="Grigoriev I.V."/>
            <person name="Martin F.M."/>
            <person name="Hacquard S."/>
        </authorList>
    </citation>
    <scope>NUCLEOTIDE SEQUENCE</scope>
    <source>
        <strain evidence="1">MPI-CAGE-CH-0230</strain>
    </source>
</reference>